<organism evidence="1 2">
    <name type="scientific">Elysia crispata</name>
    <name type="common">lettuce slug</name>
    <dbReference type="NCBI Taxonomy" id="231223"/>
    <lineage>
        <taxon>Eukaryota</taxon>
        <taxon>Metazoa</taxon>
        <taxon>Spiralia</taxon>
        <taxon>Lophotrochozoa</taxon>
        <taxon>Mollusca</taxon>
        <taxon>Gastropoda</taxon>
        <taxon>Heterobranchia</taxon>
        <taxon>Euthyneura</taxon>
        <taxon>Panpulmonata</taxon>
        <taxon>Sacoglossa</taxon>
        <taxon>Placobranchoidea</taxon>
        <taxon>Plakobranchidae</taxon>
        <taxon>Elysia</taxon>
    </lineage>
</organism>
<dbReference type="AlphaFoldDB" id="A0AAE1AQA7"/>
<dbReference type="EMBL" id="JAWDGP010001428">
    <property type="protein sequence ID" value="KAK3791854.1"/>
    <property type="molecule type" value="Genomic_DNA"/>
</dbReference>
<evidence type="ECO:0000313" key="1">
    <source>
        <dbReference type="EMBL" id="KAK3791854.1"/>
    </source>
</evidence>
<keyword evidence="2" id="KW-1185">Reference proteome</keyword>
<evidence type="ECO:0000313" key="2">
    <source>
        <dbReference type="Proteomes" id="UP001283361"/>
    </source>
</evidence>
<reference evidence="1" key="1">
    <citation type="journal article" date="2023" name="G3 (Bethesda)">
        <title>A reference genome for the long-term kleptoplast-retaining sea slug Elysia crispata morphotype clarki.</title>
        <authorList>
            <person name="Eastman K.E."/>
            <person name="Pendleton A.L."/>
            <person name="Shaikh M.A."/>
            <person name="Suttiyut T."/>
            <person name="Ogas R."/>
            <person name="Tomko P."/>
            <person name="Gavelis G."/>
            <person name="Widhalm J.R."/>
            <person name="Wisecaver J.H."/>
        </authorList>
    </citation>
    <scope>NUCLEOTIDE SEQUENCE</scope>
    <source>
        <strain evidence="1">ECLA1</strain>
    </source>
</reference>
<accession>A0AAE1AQA7</accession>
<gene>
    <name evidence="1" type="ORF">RRG08_026757</name>
</gene>
<proteinExistence type="predicted"/>
<sequence length="82" mass="8734">MVLGQLAGSPSTCPGAETWPGVWKLPDPSWPLTGNRLCIDKTRSPMHRQYTATYASTIHGHLCTSGSPSVVTRDTLLIPAGS</sequence>
<dbReference type="Proteomes" id="UP001283361">
    <property type="component" value="Unassembled WGS sequence"/>
</dbReference>
<name>A0AAE1AQA7_9GAST</name>
<protein>
    <submittedName>
        <fullName evidence="1">Uncharacterized protein</fullName>
    </submittedName>
</protein>
<comment type="caution">
    <text evidence="1">The sequence shown here is derived from an EMBL/GenBank/DDBJ whole genome shotgun (WGS) entry which is preliminary data.</text>
</comment>